<name>F2NC68_DESAR</name>
<dbReference type="HOGENOM" id="CLU_2355133_0_0_7"/>
<dbReference type="Proteomes" id="UP000000483">
    <property type="component" value="Chromosome"/>
</dbReference>
<dbReference type="AlphaFoldDB" id="F2NC68"/>
<reference evidence="2" key="2">
    <citation type="submission" date="2011-03" db="EMBL/GenBank/DDBJ databases">
        <title>The complete genome of Desulfobacca acetoxidans DSM 11109.</title>
        <authorList>
            <consortium name="US DOE Joint Genome Institute (JGI-PGF)"/>
            <person name="Lucas S."/>
            <person name="Copeland A."/>
            <person name="Lapidus A."/>
            <person name="Bruce D."/>
            <person name="Goodwin L."/>
            <person name="Pitluck S."/>
            <person name="Peters L."/>
            <person name="Kyrpides N."/>
            <person name="Mavromatis K."/>
            <person name="Ivanova N."/>
            <person name="Ovchinnikova G."/>
            <person name="Teshima H."/>
            <person name="Detter J.C."/>
            <person name="Han C."/>
            <person name="Land M."/>
            <person name="Hauser L."/>
            <person name="Markowitz V."/>
            <person name="Cheng J.-F."/>
            <person name="Hugenholtz P."/>
            <person name="Woyke T."/>
            <person name="Wu D."/>
            <person name="Spring S."/>
            <person name="Schueler E."/>
            <person name="Brambilla E."/>
            <person name="Klenk H.-P."/>
            <person name="Eisen J.A."/>
        </authorList>
    </citation>
    <scope>NUCLEOTIDE SEQUENCE [LARGE SCALE GENOMIC DNA]</scope>
    <source>
        <strain evidence="2">ATCC 700848 / DSM 11109 / ASRB2</strain>
    </source>
</reference>
<sequence>MPESSPNRDQPIVGPSRKEHLRRTLALWEKSLAAELQLTETGPTAFTGTGRTGIASFFSEKTGKKVYLTGSLLRAEYFYPFSDIDLAVEGLQEDYL</sequence>
<evidence type="ECO:0008006" key="3">
    <source>
        <dbReference type="Google" id="ProtNLM"/>
    </source>
</evidence>
<dbReference type="EMBL" id="CP002629">
    <property type="protein sequence ID" value="AEB08863.1"/>
    <property type="molecule type" value="Genomic_DNA"/>
</dbReference>
<proteinExistence type="predicted"/>
<keyword evidence="2" id="KW-1185">Reference proteome</keyword>
<evidence type="ECO:0000313" key="1">
    <source>
        <dbReference type="EMBL" id="AEB08863.1"/>
    </source>
</evidence>
<gene>
    <name evidence="1" type="ordered locus">Desac_0996</name>
</gene>
<reference evidence="1 2" key="1">
    <citation type="journal article" date="2011" name="Stand. Genomic Sci.">
        <title>Complete genome sequence of the acetate-degrading sulfate reducer Desulfobacca acetoxidans type strain (ASRB2).</title>
        <authorList>
            <person name="Goker M."/>
            <person name="Teshima H."/>
            <person name="Lapidus A."/>
            <person name="Nolan M."/>
            <person name="Lucas S."/>
            <person name="Hammon N."/>
            <person name="Deshpande S."/>
            <person name="Cheng J.F."/>
            <person name="Tapia R."/>
            <person name="Han C."/>
            <person name="Goodwin L."/>
            <person name="Pitluck S."/>
            <person name="Huntemann M."/>
            <person name="Liolios K."/>
            <person name="Ivanova N."/>
            <person name="Pagani I."/>
            <person name="Mavromatis K."/>
            <person name="Ovchinikova G."/>
            <person name="Pati A."/>
            <person name="Chen A."/>
            <person name="Palaniappan K."/>
            <person name="Land M."/>
            <person name="Hauser L."/>
            <person name="Brambilla E.M."/>
            <person name="Rohde M."/>
            <person name="Spring S."/>
            <person name="Detter J.C."/>
            <person name="Woyke T."/>
            <person name="Bristow J."/>
            <person name="Eisen J.A."/>
            <person name="Markowitz V."/>
            <person name="Hugenholtz P."/>
            <person name="Kyrpides N.C."/>
            <person name="Klenk H.P."/>
        </authorList>
    </citation>
    <scope>NUCLEOTIDE SEQUENCE [LARGE SCALE GENOMIC DNA]</scope>
    <source>
        <strain evidence="2">ATCC 700848 / DSM 11109 / ASRB2</strain>
    </source>
</reference>
<protein>
    <recommendedName>
        <fullName evidence="3">Nucleotidyltransferase domain-containing protein</fullName>
    </recommendedName>
</protein>
<dbReference type="KEGG" id="dao:Desac_0996"/>
<evidence type="ECO:0000313" key="2">
    <source>
        <dbReference type="Proteomes" id="UP000000483"/>
    </source>
</evidence>
<dbReference type="STRING" id="880072.Desac_0996"/>
<accession>F2NC68</accession>
<organism evidence="1 2">
    <name type="scientific">Desulfobacca acetoxidans (strain ATCC 700848 / DSM 11109 / ASRB2)</name>
    <dbReference type="NCBI Taxonomy" id="880072"/>
    <lineage>
        <taxon>Bacteria</taxon>
        <taxon>Pseudomonadati</taxon>
        <taxon>Thermodesulfobacteriota</taxon>
        <taxon>Desulfobaccia</taxon>
        <taxon>Desulfobaccales</taxon>
        <taxon>Desulfobaccaceae</taxon>
        <taxon>Desulfobacca</taxon>
    </lineage>
</organism>